<protein>
    <recommendedName>
        <fullName evidence="5">Nucleotide-diphospho-sugar transferase domain-containing protein</fullName>
    </recommendedName>
</protein>
<proteinExistence type="predicted"/>
<evidence type="ECO:0000256" key="2">
    <source>
        <dbReference type="SAM" id="Phobius"/>
    </source>
</evidence>
<evidence type="ECO:0008006" key="5">
    <source>
        <dbReference type="Google" id="ProtNLM"/>
    </source>
</evidence>
<feature type="transmembrane region" description="Helical" evidence="2">
    <location>
        <begin position="21"/>
        <end position="39"/>
    </location>
</feature>
<keyword evidence="4" id="KW-1185">Reference proteome</keyword>
<comment type="caution">
    <text evidence="3">The sequence shown here is derived from an EMBL/GenBank/DDBJ whole genome shotgun (WGS) entry which is preliminary data.</text>
</comment>
<keyword evidence="2" id="KW-0472">Membrane</keyword>
<sequence>MQSTARYKMSQSLSTISRTNMIRLILVCTFLVTTAYLFLKNNKERRVISFGLYGTNPKYTVGAVRNVQIAKYIYPDWVCRFYVDLTVPPEIIDALKKEGAQIIVVESDIKGKIAGMFWRFLVADDRSVDRYIVRDTDSRLSLRESTAVNEWIKSGENFHIMKDHPYHGSHKILGGLWGGTKNGIGASLAKFTNEWKNRDTYLDDMELLQNKVWPLIEHSHISHDSYFCESDPRARPFPLKRMGDEHVGQVFDEFDKPRESDCKPLRETASPMRCRARPDWERG</sequence>
<feature type="region of interest" description="Disordered" evidence="1">
    <location>
        <begin position="258"/>
        <end position="283"/>
    </location>
</feature>
<keyword evidence="2" id="KW-1133">Transmembrane helix</keyword>
<gene>
    <name evidence="3" type="ORF">AKO1_004619</name>
</gene>
<keyword evidence="2" id="KW-0812">Transmembrane</keyword>
<name>A0AAW2Z3K9_9EUKA</name>
<dbReference type="EMBL" id="JAOPGA020001010">
    <property type="protein sequence ID" value="KAL0483999.1"/>
    <property type="molecule type" value="Genomic_DNA"/>
</dbReference>
<reference evidence="3 4" key="1">
    <citation type="submission" date="2024-03" db="EMBL/GenBank/DDBJ databases">
        <title>The Acrasis kona genome and developmental transcriptomes reveal deep origins of eukaryotic multicellular pathways.</title>
        <authorList>
            <person name="Sheikh S."/>
            <person name="Fu C.-J."/>
            <person name="Brown M.W."/>
            <person name="Baldauf S.L."/>
        </authorList>
    </citation>
    <scope>NUCLEOTIDE SEQUENCE [LARGE SCALE GENOMIC DNA]</scope>
    <source>
        <strain evidence="3 4">ATCC MYA-3509</strain>
    </source>
</reference>
<evidence type="ECO:0000313" key="4">
    <source>
        <dbReference type="Proteomes" id="UP001431209"/>
    </source>
</evidence>
<accession>A0AAW2Z3K9</accession>
<evidence type="ECO:0000313" key="3">
    <source>
        <dbReference type="EMBL" id="KAL0483999.1"/>
    </source>
</evidence>
<evidence type="ECO:0000256" key="1">
    <source>
        <dbReference type="SAM" id="MobiDB-lite"/>
    </source>
</evidence>
<organism evidence="3 4">
    <name type="scientific">Acrasis kona</name>
    <dbReference type="NCBI Taxonomy" id="1008807"/>
    <lineage>
        <taxon>Eukaryota</taxon>
        <taxon>Discoba</taxon>
        <taxon>Heterolobosea</taxon>
        <taxon>Tetramitia</taxon>
        <taxon>Eutetramitia</taxon>
        <taxon>Acrasidae</taxon>
        <taxon>Acrasis</taxon>
    </lineage>
</organism>
<dbReference type="Proteomes" id="UP001431209">
    <property type="component" value="Unassembled WGS sequence"/>
</dbReference>
<dbReference type="AlphaFoldDB" id="A0AAW2Z3K9"/>